<evidence type="ECO:0000256" key="1">
    <source>
        <dbReference type="SAM" id="MobiDB-lite"/>
    </source>
</evidence>
<proteinExistence type="predicted"/>
<feature type="region of interest" description="Disordered" evidence="1">
    <location>
        <begin position="81"/>
        <end position="118"/>
    </location>
</feature>
<accession>A0A9Q1JYK3</accession>
<keyword evidence="3" id="KW-1185">Reference proteome</keyword>
<reference evidence="2" key="1">
    <citation type="submission" date="2022-04" db="EMBL/GenBank/DDBJ databases">
        <title>Carnegiea gigantea Genome sequencing and assembly v2.</title>
        <authorList>
            <person name="Copetti D."/>
            <person name="Sanderson M.J."/>
            <person name="Burquez A."/>
            <person name="Wojciechowski M.F."/>
        </authorList>
    </citation>
    <scope>NUCLEOTIDE SEQUENCE</scope>
    <source>
        <strain evidence="2">SGP5-SGP5p</strain>
        <tissue evidence="2">Aerial part</tissue>
    </source>
</reference>
<evidence type="ECO:0000313" key="3">
    <source>
        <dbReference type="Proteomes" id="UP001153076"/>
    </source>
</evidence>
<comment type="caution">
    <text evidence="2">The sequence shown here is derived from an EMBL/GenBank/DDBJ whole genome shotgun (WGS) entry which is preliminary data.</text>
</comment>
<gene>
    <name evidence="2" type="ORF">Cgig2_019177</name>
</gene>
<evidence type="ECO:0000313" key="2">
    <source>
        <dbReference type="EMBL" id="KAJ8433387.1"/>
    </source>
</evidence>
<dbReference type="OrthoDB" id="1740536at2759"/>
<protein>
    <submittedName>
        <fullName evidence="2">Uncharacterized protein</fullName>
    </submittedName>
</protein>
<name>A0A9Q1JYK3_9CARY</name>
<dbReference type="Proteomes" id="UP001153076">
    <property type="component" value="Unassembled WGS sequence"/>
</dbReference>
<dbReference type="EMBL" id="JAKOGI010000545">
    <property type="protein sequence ID" value="KAJ8433387.1"/>
    <property type="molecule type" value="Genomic_DNA"/>
</dbReference>
<feature type="compositionally biased region" description="Polar residues" evidence="1">
    <location>
        <begin position="91"/>
        <end position="106"/>
    </location>
</feature>
<organism evidence="2 3">
    <name type="scientific">Carnegiea gigantea</name>
    <dbReference type="NCBI Taxonomy" id="171969"/>
    <lineage>
        <taxon>Eukaryota</taxon>
        <taxon>Viridiplantae</taxon>
        <taxon>Streptophyta</taxon>
        <taxon>Embryophyta</taxon>
        <taxon>Tracheophyta</taxon>
        <taxon>Spermatophyta</taxon>
        <taxon>Magnoliopsida</taxon>
        <taxon>eudicotyledons</taxon>
        <taxon>Gunneridae</taxon>
        <taxon>Pentapetalae</taxon>
        <taxon>Caryophyllales</taxon>
        <taxon>Cactineae</taxon>
        <taxon>Cactaceae</taxon>
        <taxon>Cactoideae</taxon>
        <taxon>Echinocereeae</taxon>
        <taxon>Carnegiea</taxon>
    </lineage>
</organism>
<dbReference type="AlphaFoldDB" id="A0A9Q1JYK3"/>
<sequence>MVDTLKSLMPTITDTVLQQLTEQVKKAVEATNSARPLPTFDYVPTTGCEPSQSYIPIRSHRSSDEDGNRNQFAGVDALQDRRTTPVRHAKSTTASTPCTTHSQHTAWSRPRSIEGKPWEGDARLSVPRLGSILTVLPQEAHTTRAPKHTYGGEGTSNAEEIVTYDHGTKTTQCMEALHELAEKEQIDYFLKRWPRLFCKERESACPEPREDECSTETVATIIGGYVEGITWSA</sequence>